<protein>
    <submittedName>
        <fullName evidence="1">Uncharacterized protein</fullName>
    </submittedName>
</protein>
<reference evidence="1" key="1">
    <citation type="submission" date="2020-10" db="EMBL/GenBank/DDBJ databases">
        <authorList>
            <person name="Gilroy R."/>
        </authorList>
    </citation>
    <scope>NUCLEOTIDE SEQUENCE</scope>
    <source>
        <strain evidence="1">8207</strain>
    </source>
</reference>
<dbReference type="AlphaFoldDB" id="A0A9D9DG02"/>
<dbReference type="EMBL" id="JADINC010000049">
    <property type="protein sequence ID" value="MBO8425455.1"/>
    <property type="molecule type" value="Genomic_DNA"/>
</dbReference>
<evidence type="ECO:0000313" key="1">
    <source>
        <dbReference type="EMBL" id="MBO8425455.1"/>
    </source>
</evidence>
<dbReference type="Proteomes" id="UP000823630">
    <property type="component" value="Unassembled WGS sequence"/>
</dbReference>
<accession>A0A9D9DG02</accession>
<name>A0A9D9DG02_9PROT</name>
<proteinExistence type="predicted"/>
<comment type="caution">
    <text evidence="1">The sequence shown here is derived from an EMBL/GenBank/DDBJ whole genome shotgun (WGS) entry which is preliminary data.</text>
</comment>
<gene>
    <name evidence="1" type="ORF">IAC69_03175</name>
</gene>
<sequence length="105" mass="12392">MTQGTQLLTDNNGNVITAFHGTYYDFDYFFPLTHFGTEYAAKRVLNEGKWERDKNIDINKSKIIPVNFKRGNYVEIPDLNNHYTDDWQAIILTHMNAEDAWRYIL</sequence>
<evidence type="ECO:0000313" key="2">
    <source>
        <dbReference type="Proteomes" id="UP000823630"/>
    </source>
</evidence>
<organism evidence="1 2">
    <name type="scientific">Candidatus Enterousia avistercoris</name>
    <dbReference type="NCBI Taxonomy" id="2840788"/>
    <lineage>
        <taxon>Bacteria</taxon>
        <taxon>Pseudomonadati</taxon>
        <taxon>Pseudomonadota</taxon>
        <taxon>Alphaproteobacteria</taxon>
        <taxon>Candidatus Enterousia</taxon>
    </lineage>
</organism>
<reference evidence="1" key="2">
    <citation type="journal article" date="2021" name="PeerJ">
        <title>Extensive microbial diversity within the chicken gut microbiome revealed by metagenomics and culture.</title>
        <authorList>
            <person name="Gilroy R."/>
            <person name="Ravi A."/>
            <person name="Getino M."/>
            <person name="Pursley I."/>
            <person name="Horton D.L."/>
            <person name="Alikhan N.F."/>
            <person name="Baker D."/>
            <person name="Gharbi K."/>
            <person name="Hall N."/>
            <person name="Watson M."/>
            <person name="Adriaenssens E.M."/>
            <person name="Foster-Nyarko E."/>
            <person name="Jarju S."/>
            <person name="Secka A."/>
            <person name="Antonio M."/>
            <person name="Oren A."/>
            <person name="Chaudhuri R.R."/>
            <person name="La Ragione R."/>
            <person name="Hildebrand F."/>
            <person name="Pallen M.J."/>
        </authorList>
    </citation>
    <scope>NUCLEOTIDE SEQUENCE</scope>
    <source>
        <strain evidence="1">8207</strain>
    </source>
</reference>